<comment type="caution">
    <text evidence="1">The sequence shown here is derived from an EMBL/GenBank/DDBJ whole genome shotgun (WGS) entry which is preliminary data.</text>
</comment>
<feature type="non-terminal residue" evidence="1">
    <location>
        <position position="197"/>
    </location>
</feature>
<dbReference type="Proteomes" id="UP000265520">
    <property type="component" value="Unassembled WGS sequence"/>
</dbReference>
<protein>
    <submittedName>
        <fullName evidence="1">Putative ribonuclease H protein</fullName>
    </submittedName>
</protein>
<dbReference type="PANTHER" id="PTHR33116">
    <property type="entry name" value="REVERSE TRANSCRIPTASE ZINC-BINDING DOMAIN-CONTAINING PROTEIN-RELATED-RELATED"/>
    <property type="match status" value="1"/>
</dbReference>
<dbReference type="PANTHER" id="PTHR33116:SF80">
    <property type="entry name" value="REVERSE TRANSCRIPTASE ZINC-BINDING DOMAIN-CONTAINING PROTEIN"/>
    <property type="match status" value="1"/>
</dbReference>
<evidence type="ECO:0000313" key="1">
    <source>
        <dbReference type="EMBL" id="MCI07725.1"/>
    </source>
</evidence>
<organism evidence="1 2">
    <name type="scientific">Trifolium medium</name>
    <dbReference type="NCBI Taxonomy" id="97028"/>
    <lineage>
        <taxon>Eukaryota</taxon>
        <taxon>Viridiplantae</taxon>
        <taxon>Streptophyta</taxon>
        <taxon>Embryophyta</taxon>
        <taxon>Tracheophyta</taxon>
        <taxon>Spermatophyta</taxon>
        <taxon>Magnoliopsida</taxon>
        <taxon>eudicotyledons</taxon>
        <taxon>Gunneridae</taxon>
        <taxon>Pentapetalae</taxon>
        <taxon>rosids</taxon>
        <taxon>fabids</taxon>
        <taxon>Fabales</taxon>
        <taxon>Fabaceae</taxon>
        <taxon>Papilionoideae</taxon>
        <taxon>50 kb inversion clade</taxon>
        <taxon>NPAAA clade</taxon>
        <taxon>Hologalegina</taxon>
        <taxon>IRL clade</taxon>
        <taxon>Trifolieae</taxon>
        <taxon>Trifolium</taxon>
    </lineage>
</organism>
<proteinExistence type="predicted"/>
<keyword evidence="2" id="KW-1185">Reference proteome</keyword>
<evidence type="ECO:0000313" key="2">
    <source>
        <dbReference type="Proteomes" id="UP000265520"/>
    </source>
</evidence>
<sequence length="197" mass="22708">MAGRVQLVKSVIQGMLVHSFSIYSWPNNLINEMERWMRNFIWSGDVTQRKLVTVAWKKVCSSFNEGGLGIRSLSMLNQANNLKLCWDLIQSNLQWAHLLRSRVLNGSKPISYHVYSSIWSSIKHKFSEVMEQVSWQVAHLHQELNSTVSNFIINSKWAIPSCILNAYPQLQGLVDRVTIPFVAKEDSLYWMKSHDGN</sequence>
<reference evidence="1 2" key="1">
    <citation type="journal article" date="2018" name="Front. Plant Sci.">
        <title>Red Clover (Trifolium pratense) and Zigzag Clover (T. medium) - A Picture of Genomic Similarities and Differences.</title>
        <authorList>
            <person name="Dluhosova J."/>
            <person name="Istvanek J."/>
            <person name="Nedelnik J."/>
            <person name="Repkova J."/>
        </authorList>
    </citation>
    <scope>NUCLEOTIDE SEQUENCE [LARGE SCALE GENOMIC DNA]</scope>
    <source>
        <strain evidence="2">cv. 10/8</strain>
        <tissue evidence="1">Leaf</tissue>
    </source>
</reference>
<accession>A0A392P9Z3</accession>
<dbReference type="EMBL" id="LXQA010066417">
    <property type="protein sequence ID" value="MCI07725.1"/>
    <property type="molecule type" value="Genomic_DNA"/>
</dbReference>
<name>A0A392P9Z3_9FABA</name>
<dbReference type="AlphaFoldDB" id="A0A392P9Z3"/>